<sequence length="236" mass="27301">MWHSTTLSDSTSWSKIDINVNHVHVTSTTKDDSLVVCQLVFNALQMNKKVSILSLNRDALYILKHLEAKVPHFFKEDSKIKDVLSNLTIYNRENVLPTIEKFCYLLDSSLDIFMKGLARADVVVVDGLHVLYEHACGLINLYLALQYIKTKCKLITSMILNEFSNVSLRDFNEQIQSISQKVIKVKKTGQREARNISGKIIIYRIDDIRVDCEHFWYMVTSRTIYFTPTQTYTKLI</sequence>
<proteinExistence type="predicted"/>
<comment type="caution">
    <text evidence="1">The sequence shown here is derived from an EMBL/GenBank/DDBJ whole genome shotgun (WGS) entry which is preliminary data.</text>
</comment>
<reference evidence="1 2" key="1">
    <citation type="journal article" date="2014" name="Genome Biol. Evol.">
        <title>The genome of the myxosporean Thelohanellus kitauei shows adaptations to nutrient acquisition within its fish host.</title>
        <authorList>
            <person name="Yang Y."/>
            <person name="Xiong J."/>
            <person name="Zhou Z."/>
            <person name="Huo F."/>
            <person name="Miao W."/>
            <person name="Ran C."/>
            <person name="Liu Y."/>
            <person name="Zhang J."/>
            <person name="Feng J."/>
            <person name="Wang M."/>
            <person name="Wang M."/>
            <person name="Wang L."/>
            <person name="Yao B."/>
        </authorList>
    </citation>
    <scope>NUCLEOTIDE SEQUENCE [LARGE SCALE GENOMIC DNA]</scope>
    <source>
        <strain evidence="1">Wuqing</strain>
    </source>
</reference>
<protein>
    <recommendedName>
        <fullName evidence="3">Elongator complex protein 6</fullName>
    </recommendedName>
</protein>
<dbReference type="EMBL" id="JWZT01004839">
    <property type="protein sequence ID" value="KII62927.1"/>
    <property type="molecule type" value="Genomic_DNA"/>
</dbReference>
<keyword evidence="2" id="KW-1185">Reference proteome</keyword>
<evidence type="ECO:0000313" key="1">
    <source>
        <dbReference type="EMBL" id="KII62927.1"/>
    </source>
</evidence>
<gene>
    <name evidence="1" type="ORF">RF11_09137</name>
</gene>
<accession>A0A0C2J1C6</accession>
<evidence type="ECO:0000313" key="2">
    <source>
        <dbReference type="Proteomes" id="UP000031668"/>
    </source>
</evidence>
<evidence type="ECO:0008006" key="3">
    <source>
        <dbReference type="Google" id="ProtNLM"/>
    </source>
</evidence>
<dbReference type="Proteomes" id="UP000031668">
    <property type="component" value="Unassembled WGS sequence"/>
</dbReference>
<name>A0A0C2J1C6_THEKT</name>
<dbReference type="AlphaFoldDB" id="A0A0C2J1C6"/>
<organism evidence="1 2">
    <name type="scientific">Thelohanellus kitauei</name>
    <name type="common">Myxosporean</name>
    <dbReference type="NCBI Taxonomy" id="669202"/>
    <lineage>
        <taxon>Eukaryota</taxon>
        <taxon>Metazoa</taxon>
        <taxon>Cnidaria</taxon>
        <taxon>Myxozoa</taxon>
        <taxon>Myxosporea</taxon>
        <taxon>Bivalvulida</taxon>
        <taxon>Platysporina</taxon>
        <taxon>Myxobolidae</taxon>
        <taxon>Thelohanellus</taxon>
    </lineage>
</organism>